<organism evidence="2 3">
    <name type="scientific">Leptospira licerasiae str. MMD4847</name>
    <dbReference type="NCBI Taxonomy" id="1049971"/>
    <lineage>
        <taxon>Bacteria</taxon>
        <taxon>Pseudomonadati</taxon>
        <taxon>Spirochaetota</taxon>
        <taxon>Spirochaetia</taxon>
        <taxon>Leptospirales</taxon>
        <taxon>Leptospiraceae</taxon>
        <taxon>Leptospira</taxon>
    </lineage>
</organism>
<evidence type="ECO:0000256" key="1">
    <source>
        <dbReference type="SAM" id="Phobius"/>
    </source>
</evidence>
<sequence>MSASLFWNWQPISILLFGEENIVLRINYILTAYYSNALDRLWSIVPPFSISLFYTFIYPFFKIYIVKFTSWTTKKIKESKEQYENYYRLTSEQSNLLKSSYQSRISQISDSVDLERRTNEVFAKEIENYFAIASNINLNNVKVRRYPPEIKEGSWVFESHGSVILTAQNRSGSIGLVVKVINENYCLIISEGRIADIFRRTLVPGKTYYLDMFNPGEMIAIEPKIVSYKVGVAISTTVFQIEFSPFTPGE</sequence>
<keyword evidence="3" id="KW-1185">Reference proteome</keyword>
<proteinExistence type="predicted"/>
<feature type="transmembrane region" description="Helical" evidence="1">
    <location>
        <begin position="44"/>
        <end position="65"/>
    </location>
</feature>
<reference evidence="2 3" key="1">
    <citation type="submission" date="2012-08" db="EMBL/GenBank/DDBJ databases">
        <authorList>
            <person name="Harkins D.M."/>
            <person name="Durkin A.S."/>
            <person name="Selengut J.D."/>
            <person name="Sanka R."/>
            <person name="DePew J."/>
            <person name="Purushe J."/>
            <person name="Matthias M.A."/>
            <person name="Vinetz J.M."/>
            <person name="Sutton G.G."/>
            <person name="Nelson W.C."/>
            <person name="Fouts D.E."/>
        </authorList>
    </citation>
    <scope>NUCLEOTIDE SEQUENCE [LARGE SCALE GENOMIC DNA]</scope>
    <source>
        <strain evidence="2 3">MMD4847</strain>
    </source>
</reference>
<evidence type="ECO:0000313" key="3">
    <source>
        <dbReference type="Proteomes" id="UP000018720"/>
    </source>
</evidence>
<evidence type="ECO:0000313" key="2">
    <source>
        <dbReference type="EMBL" id="EJZ42263.1"/>
    </source>
</evidence>
<gene>
    <name evidence="2" type="ORF">LEP1GSC178_0039</name>
</gene>
<evidence type="ECO:0008006" key="4">
    <source>
        <dbReference type="Google" id="ProtNLM"/>
    </source>
</evidence>
<comment type="caution">
    <text evidence="2">The sequence shown here is derived from an EMBL/GenBank/DDBJ whole genome shotgun (WGS) entry which is preliminary data.</text>
</comment>
<name>A0ABN0H9R7_9LEPT</name>
<keyword evidence="1" id="KW-0472">Membrane</keyword>
<dbReference type="EMBL" id="AHOM02000005">
    <property type="protein sequence ID" value="EJZ42263.1"/>
    <property type="molecule type" value="Genomic_DNA"/>
</dbReference>
<protein>
    <recommendedName>
        <fullName evidence="4">Cell shape-determining protein MreC</fullName>
    </recommendedName>
</protein>
<keyword evidence="1" id="KW-0812">Transmembrane</keyword>
<keyword evidence="1" id="KW-1133">Transmembrane helix</keyword>
<accession>A0ABN0H9R7</accession>
<dbReference type="Proteomes" id="UP000018720">
    <property type="component" value="Unassembled WGS sequence"/>
</dbReference>